<keyword evidence="1" id="KW-1133">Transmembrane helix</keyword>
<organism evidence="2 3">
    <name type="scientific">Streptomyces europaeiscabiei</name>
    <dbReference type="NCBI Taxonomy" id="146819"/>
    <lineage>
        <taxon>Bacteria</taxon>
        <taxon>Bacillati</taxon>
        <taxon>Actinomycetota</taxon>
        <taxon>Actinomycetes</taxon>
        <taxon>Kitasatosporales</taxon>
        <taxon>Streptomycetaceae</taxon>
        <taxon>Streptomyces</taxon>
    </lineage>
</organism>
<protein>
    <submittedName>
        <fullName evidence="2">Uncharacterized protein</fullName>
    </submittedName>
</protein>
<gene>
    <name evidence="2" type="ORF">PV367_29370</name>
</gene>
<proteinExistence type="predicted"/>
<dbReference type="RefSeq" id="WP_319695603.1">
    <property type="nucleotide sequence ID" value="NZ_JARAWN010000233.1"/>
</dbReference>
<dbReference type="Proteomes" id="UP001273589">
    <property type="component" value="Unassembled WGS sequence"/>
</dbReference>
<evidence type="ECO:0000256" key="1">
    <source>
        <dbReference type="SAM" id="Phobius"/>
    </source>
</evidence>
<feature type="transmembrane region" description="Helical" evidence="1">
    <location>
        <begin position="33"/>
        <end position="51"/>
    </location>
</feature>
<keyword evidence="1" id="KW-0472">Membrane</keyword>
<accession>A0AAJ2UPA6</accession>
<dbReference type="EMBL" id="JARAWN010000233">
    <property type="protein sequence ID" value="MDX3133799.1"/>
    <property type="molecule type" value="Genomic_DNA"/>
</dbReference>
<keyword evidence="1" id="KW-0812">Transmembrane</keyword>
<reference evidence="2" key="1">
    <citation type="journal article" date="2023" name="Microb. Genom.">
        <title>Mesoterricola silvestris gen. nov., sp. nov., Mesoterricola sediminis sp. nov., Geothrix oryzae sp. nov., Geothrix edaphica sp. nov., Geothrix rubra sp. nov., and Geothrix limicola sp. nov., six novel members of Acidobacteriota isolated from soils.</title>
        <authorList>
            <person name="Weisberg A.J."/>
            <person name="Pearce E."/>
            <person name="Kramer C.G."/>
            <person name="Chang J.H."/>
            <person name="Clarke C.R."/>
        </authorList>
    </citation>
    <scope>NUCLEOTIDE SEQUENCE</scope>
    <source>
        <strain evidence="2">ND06-05F</strain>
    </source>
</reference>
<evidence type="ECO:0000313" key="2">
    <source>
        <dbReference type="EMBL" id="MDX3133799.1"/>
    </source>
</evidence>
<feature type="transmembrane region" description="Helical" evidence="1">
    <location>
        <begin position="9"/>
        <end position="27"/>
    </location>
</feature>
<comment type="caution">
    <text evidence="2">The sequence shown here is derived from an EMBL/GenBank/DDBJ whole genome shotgun (WGS) entry which is preliminary data.</text>
</comment>
<sequence>MARRPGNQLTAVPTALFLLAVVTWTGVTTSWSVTIPVCLAAAAGFALSETGRRRRDGHRDR</sequence>
<name>A0AAJ2UPA6_9ACTN</name>
<evidence type="ECO:0000313" key="3">
    <source>
        <dbReference type="Proteomes" id="UP001273589"/>
    </source>
</evidence>
<dbReference type="AlphaFoldDB" id="A0AAJ2UPA6"/>